<keyword evidence="3" id="KW-0238">DNA-binding</keyword>
<evidence type="ECO:0000256" key="3">
    <source>
        <dbReference type="ARBA" id="ARBA00023125"/>
    </source>
</evidence>
<protein>
    <submittedName>
        <fullName evidence="6">Morphology and auto-aggregation control protein</fullName>
    </submittedName>
</protein>
<dbReference type="AlphaFoldDB" id="A0A378YTU4"/>
<comment type="similarity">
    <text evidence="1">Belongs to the LysR transcriptional regulatory family.</text>
</comment>
<evidence type="ECO:0000313" key="7">
    <source>
        <dbReference type="Proteomes" id="UP000254573"/>
    </source>
</evidence>
<sequence length="315" mass="34039">MRVDGAAEAGVGGECRAITVSGESFMSNLRFMRTFAAVARYGSFASAAEHLAMTQSAVSMQMRALEEEFDHPLFDRAGRSVALNAMGRVLLPHAEKLLAQYQTMRALAAGIESTAGPVTIGAVESAVSALAPAVSLIKQAQPRLEILIQTARSIGLTAMLDAGEIDCAVLVEPSGRRPAGVRWTPLYREPLVLLASSALRTVSVTKLLETERFLRFDRSQRTGALIDRAVRRQHVKVNDFLELSSIEGIVALVRQRVGVAVVPMLRSATWAEEDSLRVIPLPGVTEQRSIGLLERIRHDKSGITATIAQQVMAQG</sequence>
<dbReference type="Proteomes" id="UP000254573">
    <property type="component" value="Unassembled WGS sequence"/>
</dbReference>
<feature type="domain" description="HTH lysR-type" evidence="5">
    <location>
        <begin position="28"/>
        <end position="84"/>
    </location>
</feature>
<proteinExistence type="inferred from homology"/>
<dbReference type="Gene3D" id="3.40.190.10">
    <property type="entry name" value="Periplasmic binding protein-like II"/>
    <property type="match status" value="2"/>
</dbReference>
<dbReference type="PRINTS" id="PR00039">
    <property type="entry name" value="HTHLYSR"/>
</dbReference>
<dbReference type="FunFam" id="1.10.10.10:FF:000001">
    <property type="entry name" value="LysR family transcriptional regulator"/>
    <property type="match status" value="1"/>
</dbReference>
<evidence type="ECO:0000256" key="1">
    <source>
        <dbReference type="ARBA" id="ARBA00009437"/>
    </source>
</evidence>
<gene>
    <name evidence="6" type="primary">oxyR_6</name>
    <name evidence="6" type="ORF">NCTC13160_03828</name>
</gene>
<dbReference type="STRING" id="93220.A6P55_16355"/>
<dbReference type="GO" id="GO:0003677">
    <property type="term" value="F:DNA binding"/>
    <property type="evidence" value="ECO:0007669"/>
    <property type="project" value="UniProtKB-KW"/>
</dbReference>
<organism evidence="6 7">
    <name type="scientific">Pandoraea pnomenusa</name>
    <dbReference type="NCBI Taxonomy" id="93220"/>
    <lineage>
        <taxon>Bacteria</taxon>
        <taxon>Pseudomonadati</taxon>
        <taxon>Pseudomonadota</taxon>
        <taxon>Betaproteobacteria</taxon>
        <taxon>Burkholderiales</taxon>
        <taxon>Burkholderiaceae</taxon>
        <taxon>Pandoraea</taxon>
    </lineage>
</organism>
<evidence type="ECO:0000259" key="5">
    <source>
        <dbReference type="PROSITE" id="PS50931"/>
    </source>
</evidence>
<dbReference type="GO" id="GO:0003700">
    <property type="term" value="F:DNA-binding transcription factor activity"/>
    <property type="evidence" value="ECO:0007669"/>
    <property type="project" value="InterPro"/>
</dbReference>
<reference evidence="6 7" key="1">
    <citation type="submission" date="2018-06" db="EMBL/GenBank/DDBJ databases">
        <authorList>
            <consortium name="Pathogen Informatics"/>
            <person name="Doyle S."/>
        </authorList>
    </citation>
    <scope>NUCLEOTIDE SEQUENCE [LARGE SCALE GENOMIC DNA]</scope>
    <source>
        <strain evidence="6 7">NCTC13160</strain>
    </source>
</reference>
<name>A0A378YTU4_9BURK</name>
<dbReference type="PROSITE" id="PS50931">
    <property type="entry name" value="HTH_LYSR"/>
    <property type="match status" value="1"/>
</dbReference>
<dbReference type="GO" id="GO:0005829">
    <property type="term" value="C:cytosol"/>
    <property type="evidence" value="ECO:0007669"/>
    <property type="project" value="TreeGrafter"/>
</dbReference>
<dbReference type="Gene3D" id="1.10.10.10">
    <property type="entry name" value="Winged helix-like DNA-binding domain superfamily/Winged helix DNA-binding domain"/>
    <property type="match status" value="1"/>
</dbReference>
<dbReference type="Pfam" id="PF00126">
    <property type="entry name" value="HTH_1"/>
    <property type="match status" value="1"/>
</dbReference>
<dbReference type="InterPro" id="IPR000847">
    <property type="entry name" value="LysR_HTH_N"/>
</dbReference>
<keyword evidence="4" id="KW-0804">Transcription</keyword>
<evidence type="ECO:0000256" key="2">
    <source>
        <dbReference type="ARBA" id="ARBA00023015"/>
    </source>
</evidence>
<dbReference type="EMBL" id="UGSG01000001">
    <property type="protein sequence ID" value="SUA80595.1"/>
    <property type="molecule type" value="Genomic_DNA"/>
</dbReference>
<dbReference type="Pfam" id="PF03466">
    <property type="entry name" value="LysR_substrate"/>
    <property type="match status" value="1"/>
</dbReference>
<dbReference type="InterPro" id="IPR036390">
    <property type="entry name" value="WH_DNA-bd_sf"/>
</dbReference>
<dbReference type="SUPFAM" id="SSF46785">
    <property type="entry name" value="Winged helix' DNA-binding domain"/>
    <property type="match status" value="1"/>
</dbReference>
<dbReference type="SUPFAM" id="SSF53850">
    <property type="entry name" value="Periplasmic binding protein-like II"/>
    <property type="match status" value="1"/>
</dbReference>
<dbReference type="InterPro" id="IPR005119">
    <property type="entry name" value="LysR_subst-bd"/>
</dbReference>
<evidence type="ECO:0000313" key="6">
    <source>
        <dbReference type="EMBL" id="SUA80595.1"/>
    </source>
</evidence>
<dbReference type="PANTHER" id="PTHR30419">
    <property type="entry name" value="HTH-TYPE TRANSCRIPTIONAL REGULATOR YBHD"/>
    <property type="match status" value="1"/>
</dbReference>
<accession>A0A378YTU4</accession>
<keyword evidence="2" id="KW-0805">Transcription regulation</keyword>
<evidence type="ECO:0000256" key="4">
    <source>
        <dbReference type="ARBA" id="ARBA00023163"/>
    </source>
</evidence>
<dbReference type="InterPro" id="IPR036388">
    <property type="entry name" value="WH-like_DNA-bd_sf"/>
</dbReference>
<dbReference type="InterPro" id="IPR050950">
    <property type="entry name" value="HTH-type_LysR_regulators"/>
</dbReference>